<dbReference type="OrthoDB" id="10258608at2759"/>
<feature type="compositionally biased region" description="Low complexity" evidence="1">
    <location>
        <begin position="1307"/>
        <end position="1316"/>
    </location>
</feature>
<dbReference type="EMBL" id="LNIX01000004">
    <property type="protein sequence ID" value="OXA56021.1"/>
    <property type="molecule type" value="Genomic_DNA"/>
</dbReference>
<protein>
    <submittedName>
        <fullName evidence="3">Golgi-specific brefeldin A-resistance guanine nucleotide exchange factor 1</fullName>
    </submittedName>
</protein>
<dbReference type="Pfam" id="PF12783">
    <property type="entry name" value="Sec7-like_HUS"/>
    <property type="match status" value="1"/>
</dbReference>
<dbReference type="PANTHER" id="PTHR10663">
    <property type="entry name" value="GUANYL-NUCLEOTIDE EXCHANGE FACTOR"/>
    <property type="match status" value="1"/>
</dbReference>
<dbReference type="SUPFAM" id="SSF48425">
    <property type="entry name" value="Sec7 domain"/>
    <property type="match status" value="1"/>
</dbReference>
<reference evidence="3 4" key="1">
    <citation type="submission" date="2015-12" db="EMBL/GenBank/DDBJ databases">
        <title>The genome of Folsomia candida.</title>
        <authorList>
            <person name="Faddeeva A."/>
            <person name="Derks M.F."/>
            <person name="Anvar Y."/>
            <person name="Smit S."/>
            <person name="Van Straalen N."/>
            <person name="Roelofs D."/>
        </authorList>
    </citation>
    <scope>NUCLEOTIDE SEQUENCE [LARGE SCALE GENOMIC DNA]</scope>
    <source>
        <strain evidence="3 4">VU population</strain>
        <tissue evidence="3">Whole body</tissue>
    </source>
</reference>
<name>A0A226EH00_FOLCA</name>
<feature type="region of interest" description="Disordered" evidence="1">
    <location>
        <begin position="330"/>
        <end position="357"/>
    </location>
</feature>
<feature type="compositionally biased region" description="Low complexity" evidence="1">
    <location>
        <begin position="1323"/>
        <end position="1336"/>
    </location>
</feature>
<sequence>MTSLHNVESAPACLSQVSTTTAVSSSGISNNNSHDRSASGAVIVSPFWGRCTMSNRQVYILKGEISLLTASLRRTPQQRWSSQQDLKGDFPLVKQLQALKESLNINTKAALSKISQDANYFLVPFLDIIRSEDTSGPVTALALSAIEKFILNDLVNEGNGGTSAAEAITDAVIHAHFVSTDSSSDEIVLMKILQVLHRLFVCPLGALLSNESVCELMQSCFRMCFIERANELLRKSAETALNDMVRLLFMRVKEFPVSTGKKTKILDPTLELAVEVAREETNKTEDSNIDPVVATPSTESEPSETPNIVHTQVPADGGENNIEQVETITPSEGNNASLQNSSSDIHTPEPPVPSTTTSQIPVINIVHPTPTQDSNNRNMNPNVVEFKNKRGIRFTTASDKSLEKIEEVEADNSQQHHGADTGEEPLLKQMNTPYGIPCVRELVRFLVSLINPHEKQNSETMIHLGLKLLLIAVESDMEAIAMHPPLQAIFKNELVKNLIALLSYNSPNNNGSIILLTVLRILFIIFDSMRMDMKYQLEVFITRLMEIIGDGQQNPININQNQQSRWMYEQRELALDYLTQLWKLPTFVTELYLNYDCDLFCSNLFEDLTKLLSKNAFPMQTGINSIHLLCLEGLASILDGIESHCTTRLNSTSSGVNTSSSSSSDESNSSVFYHDYEPGEVKLEKSDESGQLPTHEQLMAIRHKKKLYHTGSDQFNQNASKGIAFLQTNGILSTPLDPAEVAQFLRDNPLLDKKTIGDYISALKRGDILREFVKAFDFKGTRIDEALRLFLETFRLPGESPLISNILENFAEVWTCANDNPFVNVDAAYTLSYAVIMLNVDQHNTNVKAQCMTWEQFKKNLKGVNGGQEFDPEMLNQIYNAIKSDEIVMPAEHTGVLKENYLWKMLLRRGSTSRSKFLCPKTDEGLYDHDLFSLSWGPIVAALSFIFDKTTDAAIVNKTITGFRKCATISAHYGMSDVFDNLVISLCKFTTLISGNPDLGSNIKAQNASHTVFQLVHRHGGILREGWKNFIDCLVSLFKMQTLPKMLTDAEDFTEPSGRVSLVRNTQTVTPRPETGLFSSLYSYIALSTSDNSPGSKSNLDEEEVKKKTVTLIRECHPELLLSESKFLPLDSLNELIKNLIYASPVPENNLSRRKDYDEDSVVFVLEVLIKICIQNRDRVMVFWDPLREHLFSMIVASATCDMQYLLERSTVGLLRLALRLMRKEDICGIVLQSLKILLYLRPSSIIHLSQQISFGLHEILKTTAANIHTTEDWTIIFALLEYVGAGKVPSGPLTAVSVDVAPPSQPQLQPSGSDSAINNSTLKSLGGSGLQHSQSQDPIAIPLSTEYSSGSDRGYTSDSELEIRSTASNEHRLSGVSPAQSWILLTHSQTPEDTPLVTPPSSSPSKVAKTLVQERQQINFTPDPKALMKSCETLSFLVRDAAHITPDNFTICVAAIKSFVDACLGR</sequence>
<feature type="domain" description="SEC7" evidence="2">
    <location>
        <begin position="697"/>
        <end position="885"/>
    </location>
</feature>
<feature type="region of interest" description="Disordered" evidence="1">
    <location>
        <begin position="1300"/>
        <end position="1336"/>
    </location>
</feature>
<dbReference type="Proteomes" id="UP000198287">
    <property type="component" value="Unassembled WGS sequence"/>
</dbReference>
<dbReference type="GO" id="GO:0012505">
    <property type="term" value="C:endomembrane system"/>
    <property type="evidence" value="ECO:0007669"/>
    <property type="project" value="UniProtKB-ARBA"/>
</dbReference>
<evidence type="ECO:0000313" key="3">
    <source>
        <dbReference type="EMBL" id="OXA56021.1"/>
    </source>
</evidence>
<organism evidence="3 4">
    <name type="scientific">Folsomia candida</name>
    <name type="common">Springtail</name>
    <dbReference type="NCBI Taxonomy" id="158441"/>
    <lineage>
        <taxon>Eukaryota</taxon>
        <taxon>Metazoa</taxon>
        <taxon>Ecdysozoa</taxon>
        <taxon>Arthropoda</taxon>
        <taxon>Hexapoda</taxon>
        <taxon>Collembola</taxon>
        <taxon>Entomobryomorpha</taxon>
        <taxon>Isotomoidea</taxon>
        <taxon>Isotomidae</taxon>
        <taxon>Proisotominae</taxon>
        <taxon>Folsomia</taxon>
    </lineage>
</organism>
<evidence type="ECO:0000259" key="2">
    <source>
        <dbReference type="PROSITE" id="PS50190"/>
    </source>
</evidence>
<feature type="region of interest" description="Disordered" evidence="1">
    <location>
        <begin position="649"/>
        <end position="670"/>
    </location>
</feature>
<dbReference type="PANTHER" id="PTHR10663:SF388">
    <property type="entry name" value="GOLGI-SPECIFIC BREFELDIN A-RESISTANCE GUANINE NUCLEOTIDE EXCHANGE FACTOR 1"/>
    <property type="match status" value="1"/>
</dbReference>
<dbReference type="CDD" id="cd00171">
    <property type="entry name" value="Sec7"/>
    <property type="match status" value="1"/>
</dbReference>
<gene>
    <name evidence="3" type="ORF">Fcan01_09607</name>
</gene>
<dbReference type="InterPro" id="IPR032691">
    <property type="entry name" value="Mon2/Sec7/BIG1-like_HUS"/>
</dbReference>
<proteinExistence type="predicted"/>
<feature type="compositionally biased region" description="Low complexity" evidence="1">
    <location>
        <begin position="295"/>
        <end position="306"/>
    </location>
</feature>
<dbReference type="Gene3D" id="1.10.220.20">
    <property type="match status" value="1"/>
</dbReference>
<dbReference type="STRING" id="158441.A0A226EH00"/>
<dbReference type="InterPro" id="IPR023394">
    <property type="entry name" value="Sec7_C_sf"/>
</dbReference>
<feature type="region of interest" description="Disordered" evidence="1">
    <location>
        <begin position="278"/>
        <end position="318"/>
    </location>
</feature>
<dbReference type="GO" id="GO:0005085">
    <property type="term" value="F:guanyl-nucleotide exchange factor activity"/>
    <property type="evidence" value="ECO:0007669"/>
    <property type="project" value="InterPro"/>
</dbReference>
<dbReference type="GO" id="GO:0005737">
    <property type="term" value="C:cytoplasm"/>
    <property type="evidence" value="ECO:0007669"/>
    <property type="project" value="UniProtKB-ARBA"/>
</dbReference>
<dbReference type="Gene3D" id="1.10.1000.11">
    <property type="entry name" value="Arf Nucleotide-binding Site Opener,domain 2"/>
    <property type="match status" value="1"/>
</dbReference>
<dbReference type="SMART" id="SM00222">
    <property type="entry name" value="Sec7"/>
    <property type="match status" value="1"/>
</dbReference>
<dbReference type="Pfam" id="PF01369">
    <property type="entry name" value="Sec7"/>
    <property type="match status" value="1"/>
</dbReference>
<evidence type="ECO:0000313" key="4">
    <source>
        <dbReference type="Proteomes" id="UP000198287"/>
    </source>
</evidence>
<keyword evidence="4" id="KW-1185">Reference proteome</keyword>
<evidence type="ECO:0000256" key="1">
    <source>
        <dbReference type="SAM" id="MobiDB-lite"/>
    </source>
</evidence>
<dbReference type="GO" id="GO:0032012">
    <property type="term" value="P:regulation of ARF protein signal transduction"/>
    <property type="evidence" value="ECO:0007669"/>
    <property type="project" value="InterPro"/>
</dbReference>
<dbReference type="PROSITE" id="PS50190">
    <property type="entry name" value="SEC7"/>
    <property type="match status" value="1"/>
</dbReference>
<feature type="compositionally biased region" description="Low complexity" evidence="1">
    <location>
        <begin position="650"/>
        <end position="670"/>
    </location>
</feature>
<dbReference type="InterPro" id="IPR035999">
    <property type="entry name" value="Sec7_dom_sf"/>
</dbReference>
<dbReference type="GO" id="GO:0016192">
    <property type="term" value="P:vesicle-mediated transport"/>
    <property type="evidence" value="ECO:0007669"/>
    <property type="project" value="UniProtKB-ARBA"/>
</dbReference>
<feature type="compositionally biased region" description="Polar residues" evidence="1">
    <location>
        <begin position="330"/>
        <end position="345"/>
    </location>
</feature>
<dbReference type="InterPro" id="IPR000904">
    <property type="entry name" value="Sec7_dom"/>
</dbReference>
<dbReference type="OMA" id="CRDIRHH"/>
<accession>A0A226EH00</accession>
<comment type="caution">
    <text evidence="3">The sequence shown here is derived from an EMBL/GenBank/DDBJ whole genome shotgun (WGS) entry which is preliminary data.</text>
</comment>